<proteinExistence type="predicted"/>
<comment type="caution">
    <text evidence="1">The sequence shown here is derived from an EMBL/GenBank/DDBJ whole genome shotgun (WGS) entry which is preliminary data.</text>
</comment>
<evidence type="ECO:0000313" key="2">
    <source>
        <dbReference type="Proteomes" id="UP001243375"/>
    </source>
</evidence>
<protein>
    <submittedName>
        <fullName evidence="1">Uncharacterized protein</fullName>
    </submittedName>
</protein>
<evidence type="ECO:0000313" key="1">
    <source>
        <dbReference type="EMBL" id="KAJ9115061.1"/>
    </source>
</evidence>
<dbReference type="Proteomes" id="UP001243375">
    <property type="component" value="Unassembled WGS sequence"/>
</dbReference>
<organism evidence="1 2">
    <name type="scientific">Naganishia vaughanmartiniae</name>
    <dbReference type="NCBI Taxonomy" id="1424756"/>
    <lineage>
        <taxon>Eukaryota</taxon>
        <taxon>Fungi</taxon>
        <taxon>Dikarya</taxon>
        <taxon>Basidiomycota</taxon>
        <taxon>Agaricomycotina</taxon>
        <taxon>Tremellomycetes</taxon>
        <taxon>Filobasidiales</taxon>
        <taxon>Filobasidiaceae</taxon>
        <taxon>Naganishia</taxon>
    </lineage>
</organism>
<gene>
    <name evidence="1" type="ORF">QFC22_005389</name>
</gene>
<reference evidence="1" key="1">
    <citation type="submission" date="2023-04" db="EMBL/GenBank/DDBJ databases">
        <title>Draft Genome sequencing of Naganishia species isolated from polar environments using Oxford Nanopore Technology.</title>
        <authorList>
            <person name="Leo P."/>
            <person name="Venkateswaran K."/>
        </authorList>
    </citation>
    <scope>NUCLEOTIDE SEQUENCE</scope>
    <source>
        <strain evidence="1">MNA-CCFEE 5425</strain>
    </source>
</reference>
<accession>A0ACC2WW58</accession>
<dbReference type="EMBL" id="JASBWU010000017">
    <property type="protein sequence ID" value="KAJ9115061.1"/>
    <property type="molecule type" value="Genomic_DNA"/>
</dbReference>
<sequence length="101" mass="11362">MQMDAIVLYEDHRNDLFINGFGIFSSAAGAKIAWWIDPTGAIIIAVCVMFSWGKTIYGEFNNLLVSDILQIPKHVRHTEQFTFLAGIAAPVDFQQLVIYKV</sequence>
<name>A0ACC2WW58_9TREE</name>
<keyword evidence="2" id="KW-1185">Reference proteome</keyword>